<dbReference type="SUPFAM" id="SSF52402">
    <property type="entry name" value="Adenine nucleotide alpha hydrolases-like"/>
    <property type="match status" value="1"/>
</dbReference>
<sequence length="347" mass="36008">MSSSPVEARGAQATSLETPHDNNVRPPGADTRTPAPATTAVCVALSGGPDSLALLACAVRAGLSAHAIVVDHALQPGSADIARRAADQAIELGAGAEVVTVTVDGRGGLESAARTARYAALDRARAGRPVLLGHTMDDQAETVLLGLARGSGARSLAGMRVWNAPWGRPLLGVRRADTIGVCAELGLTPFDDPHNSDPRFTRVRLRREALPLLDDILHGVTPALARTAMSLREDNDTLDALAATAYAALVGPDPRAADPGPAAGSPVPVPVEALAAHPPAIRRRVIRLWLHGCGVTDPTRPVIGAVDALVADWHGQGGVAIGGDPDYRLEAIRTRGVLTVRRTPRRG</sequence>
<evidence type="ECO:0000256" key="3">
    <source>
        <dbReference type="ARBA" id="ARBA00022694"/>
    </source>
</evidence>
<dbReference type="InterPro" id="IPR015262">
    <property type="entry name" value="tRNA_Ile_lys_synt_subst-bd"/>
</dbReference>
<dbReference type="SUPFAM" id="SSF82829">
    <property type="entry name" value="MesJ substrate recognition domain-like"/>
    <property type="match status" value="1"/>
</dbReference>
<dbReference type="Pfam" id="PF09179">
    <property type="entry name" value="TilS"/>
    <property type="match status" value="1"/>
</dbReference>
<evidence type="ECO:0000256" key="2">
    <source>
        <dbReference type="ARBA" id="ARBA00022598"/>
    </source>
</evidence>
<name>A0ABX6IFM7_9ACTN</name>
<dbReference type="Gene3D" id="1.20.59.20">
    <property type="match status" value="1"/>
</dbReference>
<dbReference type="Proteomes" id="UP001059836">
    <property type="component" value="Chromosome"/>
</dbReference>
<comment type="subcellular location">
    <subcellularLocation>
        <location evidence="7">Cytoplasm</location>
    </subcellularLocation>
</comment>
<keyword evidence="4 7" id="KW-0547">Nucleotide-binding</keyword>
<evidence type="ECO:0000256" key="1">
    <source>
        <dbReference type="ARBA" id="ARBA00022490"/>
    </source>
</evidence>
<comment type="similarity">
    <text evidence="7">Belongs to the tRNA(Ile)-lysidine synthase family.</text>
</comment>
<evidence type="ECO:0000259" key="10">
    <source>
        <dbReference type="Pfam" id="PF09179"/>
    </source>
</evidence>
<feature type="binding site" evidence="7">
    <location>
        <begin position="46"/>
        <end position="51"/>
    </location>
    <ligand>
        <name>ATP</name>
        <dbReference type="ChEBI" id="CHEBI:30616"/>
    </ligand>
</feature>
<dbReference type="GO" id="GO:0032267">
    <property type="term" value="F:tRNA(Ile)-lysidine synthase activity"/>
    <property type="evidence" value="ECO:0007669"/>
    <property type="project" value="UniProtKB-EC"/>
</dbReference>
<evidence type="ECO:0000256" key="7">
    <source>
        <dbReference type="HAMAP-Rule" id="MF_01161"/>
    </source>
</evidence>
<evidence type="ECO:0000256" key="5">
    <source>
        <dbReference type="ARBA" id="ARBA00022840"/>
    </source>
</evidence>
<dbReference type="CDD" id="cd01992">
    <property type="entry name" value="TilS_N"/>
    <property type="match status" value="1"/>
</dbReference>
<dbReference type="Gene3D" id="3.40.50.620">
    <property type="entry name" value="HUPs"/>
    <property type="match status" value="1"/>
</dbReference>
<evidence type="ECO:0000256" key="6">
    <source>
        <dbReference type="ARBA" id="ARBA00048539"/>
    </source>
</evidence>
<feature type="domain" description="tRNA(Ile)-lysidine synthase substrate-binding" evidence="10">
    <location>
        <begin position="271"/>
        <end position="323"/>
    </location>
</feature>
<evidence type="ECO:0000313" key="12">
    <source>
        <dbReference type="Proteomes" id="UP001059836"/>
    </source>
</evidence>
<keyword evidence="12" id="KW-1185">Reference proteome</keyword>
<reference evidence="11" key="1">
    <citation type="journal article" date="2021" name="Nat. Microbiol.">
        <title>Cocultivation of an ultrasmall environmental parasitic bacterium with lytic ability against bacteria associated with wastewater foams.</title>
        <authorList>
            <person name="Batinovic S."/>
            <person name="Rose J.J.A."/>
            <person name="Ratcliffe J."/>
            <person name="Seviour R.J."/>
            <person name="Petrovski S."/>
        </authorList>
    </citation>
    <scope>NUCLEOTIDE SEQUENCE</scope>
    <source>
        <strain evidence="11">CON9</strain>
    </source>
</reference>
<dbReference type="InterPro" id="IPR012094">
    <property type="entry name" value="tRNA_Ile_lys_synt"/>
</dbReference>
<dbReference type="Pfam" id="PF01171">
    <property type="entry name" value="ATP_bind_3"/>
    <property type="match status" value="1"/>
</dbReference>
<keyword evidence="5 7" id="KW-0067">ATP-binding</keyword>
<keyword evidence="2 7" id="KW-0436">Ligase</keyword>
<protein>
    <recommendedName>
        <fullName evidence="7">tRNA(Ile)-lysidine synthase</fullName>
        <ecNumber evidence="7">6.3.4.19</ecNumber>
    </recommendedName>
    <alternativeName>
        <fullName evidence="7">tRNA(Ile)-2-lysyl-cytidine synthase</fullName>
    </alternativeName>
    <alternativeName>
        <fullName evidence="7">tRNA(Ile)-lysidine synthetase</fullName>
    </alternativeName>
</protein>
<feature type="domain" description="tRNA(Ile)-lysidine/2-thiocytidine synthase N-terminal" evidence="9">
    <location>
        <begin position="41"/>
        <end position="208"/>
    </location>
</feature>
<organism evidence="11 12">
    <name type="scientific">Gordonia pseudamarae</name>
    <dbReference type="NCBI Taxonomy" id="2831662"/>
    <lineage>
        <taxon>Bacteria</taxon>
        <taxon>Bacillati</taxon>
        <taxon>Actinomycetota</taxon>
        <taxon>Actinomycetes</taxon>
        <taxon>Mycobacteriales</taxon>
        <taxon>Gordoniaceae</taxon>
        <taxon>Gordonia</taxon>
    </lineage>
</organism>
<feature type="compositionally biased region" description="Low complexity" evidence="8">
    <location>
        <begin position="26"/>
        <end position="35"/>
    </location>
</feature>
<comment type="function">
    <text evidence="7">Ligates lysine onto the cytidine present at position 34 of the AUA codon-specific tRNA(Ile) that contains the anticodon CAU, in an ATP-dependent manner. Cytidine is converted to lysidine, thus changing the amino acid specificity of the tRNA from methionine to isoleucine.</text>
</comment>
<dbReference type="EC" id="6.3.4.19" evidence="7"/>
<evidence type="ECO:0000259" key="9">
    <source>
        <dbReference type="Pfam" id="PF01171"/>
    </source>
</evidence>
<evidence type="ECO:0000256" key="4">
    <source>
        <dbReference type="ARBA" id="ARBA00022741"/>
    </source>
</evidence>
<keyword evidence="3 7" id="KW-0819">tRNA processing</keyword>
<evidence type="ECO:0000313" key="11">
    <source>
        <dbReference type="EMBL" id="QHN34131.1"/>
    </source>
</evidence>
<dbReference type="InterPro" id="IPR012795">
    <property type="entry name" value="tRNA_Ile_lys_synt_N"/>
</dbReference>
<dbReference type="EMBL" id="CP045809">
    <property type="protein sequence ID" value="QHN34131.1"/>
    <property type="molecule type" value="Genomic_DNA"/>
</dbReference>
<feature type="region of interest" description="Disordered" evidence="8">
    <location>
        <begin position="1"/>
        <end position="35"/>
    </location>
</feature>
<gene>
    <name evidence="7 11" type="primary">tilS</name>
    <name evidence="11" type="ORF">GII31_03665</name>
</gene>
<dbReference type="HAMAP" id="MF_01161">
    <property type="entry name" value="tRNA_Ile_lys_synt"/>
    <property type="match status" value="1"/>
</dbReference>
<dbReference type="PANTHER" id="PTHR43033">
    <property type="entry name" value="TRNA(ILE)-LYSIDINE SYNTHASE-RELATED"/>
    <property type="match status" value="1"/>
</dbReference>
<comment type="domain">
    <text evidence="7">The N-terminal region contains the highly conserved SGGXDS motif, predicted to be a P-loop motif involved in ATP binding.</text>
</comment>
<proteinExistence type="inferred from homology"/>
<dbReference type="InterPro" id="IPR011063">
    <property type="entry name" value="TilS/TtcA_N"/>
</dbReference>
<keyword evidence="1 7" id="KW-0963">Cytoplasm</keyword>
<accession>A0ABX6IFM7</accession>
<evidence type="ECO:0000256" key="8">
    <source>
        <dbReference type="SAM" id="MobiDB-lite"/>
    </source>
</evidence>
<dbReference type="PANTHER" id="PTHR43033:SF1">
    <property type="entry name" value="TRNA(ILE)-LYSIDINE SYNTHASE-RELATED"/>
    <property type="match status" value="1"/>
</dbReference>
<dbReference type="NCBIfam" id="TIGR02432">
    <property type="entry name" value="lysidine_TilS_N"/>
    <property type="match status" value="1"/>
</dbReference>
<comment type="catalytic activity">
    <reaction evidence="6 7">
        <text>cytidine(34) in tRNA(Ile2) + L-lysine + ATP = lysidine(34) in tRNA(Ile2) + AMP + diphosphate + H(+)</text>
        <dbReference type="Rhea" id="RHEA:43744"/>
        <dbReference type="Rhea" id="RHEA-COMP:10625"/>
        <dbReference type="Rhea" id="RHEA-COMP:10670"/>
        <dbReference type="ChEBI" id="CHEBI:15378"/>
        <dbReference type="ChEBI" id="CHEBI:30616"/>
        <dbReference type="ChEBI" id="CHEBI:32551"/>
        <dbReference type="ChEBI" id="CHEBI:33019"/>
        <dbReference type="ChEBI" id="CHEBI:82748"/>
        <dbReference type="ChEBI" id="CHEBI:83665"/>
        <dbReference type="ChEBI" id="CHEBI:456215"/>
        <dbReference type="EC" id="6.3.4.19"/>
    </reaction>
</comment>
<dbReference type="InterPro" id="IPR014729">
    <property type="entry name" value="Rossmann-like_a/b/a_fold"/>
</dbReference>